<reference evidence="2" key="1">
    <citation type="submission" date="2020-01" db="EMBL/GenBank/DDBJ databases">
        <authorList>
            <person name="Mishra B."/>
        </authorList>
    </citation>
    <scope>NUCLEOTIDE SEQUENCE [LARGE SCALE GENOMIC DNA]</scope>
</reference>
<proteinExistence type="predicted"/>
<feature type="region of interest" description="Disordered" evidence="1">
    <location>
        <begin position="1"/>
        <end position="98"/>
    </location>
</feature>
<evidence type="ECO:0000313" key="3">
    <source>
        <dbReference type="Proteomes" id="UP000467841"/>
    </source>
</evidence>
<gene>
    <name evidence="2" type="ORF">MERR_LOCUS9133</name>
</gene>
<accession>A0A6D2I5A8</accession>
<name>A0A6D2I5A8_9BRAS</name>
<dbReference type="Proteomes" id="UP000467841">
    <property type="component" value="Unassembled WGS sequence"/>
</dbReference>
<evidence type="ECO:0000313" key="2">
    <source>
        <dbReference type="EMBL" id="CAA7021898.1"/>
    </source>
</evidence>
<comment type="caution">
    <text evidence="2">The sequence shown here is derived from an EMBL/GenBank/DDBJ whole genome shotgun (WGS) entry which is preliminary data.</text>
</comment>
<evidence type="ECO:0000256" key="1">
    <source>
        <dbReference type="SAM" id="MobiDB-lite"/>
    </source>
</evidence>
<keyword evidence="3" id="KW-1185">Reference proteome</keyword>
<sequence>MTRRSNKDNLVEHPEIDKLEKQLRKQKAQEMADEAARAHAAEVARAQEEGRDPPPPPPNPAGDVNAQPQAGAPTIGDYDSADAFFMDRNPIHPPLPARNDYEIKPQIIALVRQNQFNGLPAEHPLDHIENFEEICSTTRSNGVSADYLSASSFHSLLATKLQDG</sequence>
<protein>
    <submittedName>
        <fullName evidence="2">Uncharacterized protein</fullName>
    </submittedName>
</protein>
<feature type="compositionally biased region" description="Basic and acidic residues" evidence="1">
    <location>
        <begin position="1"/>
        <end position="52"/>
    </location>
</feature>
<dbReference type="EMBL" id="CACVBM020000665">
    <property type="protein sequence ID" value="CAA7021898.1"/>
    <property type="molecule type" value="Genomic_DNA"/>
</dbReference>
<organism evidence="2 3">
    <name type="scientific">Microthlaspi erraticum</name>
    <dbReference type="NCBI Taxonomy" id="1685480"/>
    <lineage>
        <taxon>Eukaryota</taxon>
        <taxon>Viridiplantae</taxon>
        <taxon>Streptophyta</taxon>
        <taxon>Embryophyta</taxon>
        <taxon>Tracheophyta</taxon>
        <taxon>Spermatophyta</taxon>
        <taxon>Magnoliopsida</taxon>
        <taxon>eudicotyledons</taxon>
        <taxon>Gunneridae</taxon>
        <taxon>Pentapetalae</taxon>
        <taxon>rosids</taxon>
        <taxon>malvids</taxon>
        <taxon>Brassicales</taxon>
        <taxon>Brassicaceae</taxon>
        <taxon>Coluteocarpeae</taxon>
        <taxon>Microthlaspi</taxon>
    </lineage>
</organism>
<dbReference type="AlphaFoldDB" id="A0A6D2I5A8"/>